<name>A0A0S7BEK0_9CHLR</name>
<accession>A0A0S7BEK0</accession>
<dbReference type="AlphaFoldDB" id="A0A0S7BEK0"/>
<evidence type="ECO:0000313" key="2">
    <source>
        <dbReference type="Proteomes" id="UP000055060"/>
    </source>
</evidence>
<proteinExistence type="predicted"/>
<dbReference type="EMBL" id="DF967972">
    <property type="protein sequence ID" value="GAP13965.1"/>
    <property type="molecule type" value="Genomic_DNA"/>
</dbReference>
<sequence>MNLETQLTAGERDQLQSLNTPYRLQLYLDRLPYVAEERNRSPLAVLRDGQCHCYDGALLAAAVLRRMGQAPLVMNLWPEPGLDDDHVLALYRVDGCWGAVAKSNYSGLRFREPVYRSLRELAMTYFEVYYNLDRIKTLRSYTRPFDLSRMDALEWETDEGGVAAVEDHLHHLRRFELLTPKMIQSLSPVDERAYHAGMHGTNIEQSFGRRENP</sequence>
<dbReference type="Proteomes" id="UP000055060">
    <property type="component" value="Unassembled WGS sequence"/>
</dbReference>
<organism evidence="1">
    <name type="scientific">Longilinea arvoryzae</name>
    <dbReference type="NCBI Taxonomy" id="360412"/>
    <lineage>
        <taxon>Bacteria</taxon>
        <taxon>Bacillati</taxon>
        <taxon>Chloroflexota</taxon>
        <taxon>Anaerolineae</taxon>
        <taxon>Anaerolineales</taxon>
        <taxon>Anaerolineaceae</taxon>
        <taxon>Longilinea</taxon>
    </lineage>
</organism>
<evidence type="ECO:0008006" key="3">
    <source>
        <dbReference type="Google" id="ProtNLM"/>
    </source>
</evidence>
<evidence type="ECO:0000313" key="1">
    <source>
        <dbReference type="EMBL" id="GAP13965.1"/>
    </source>
</evidence>
<gene>
    <name evidence="1" type="ORF">LARV_01724</name>
</gene>
<reference evidence="1" key="1">
    <citation type="submission" date="2015-07" db="EMBL/GenBank/DDBJ databases">
        <title>Draft Genome Sequences of Anaerolinea thermolimosa IMO-1, Bellilinea caldifistulae GOMI-1, Leptolinea tardivitalis YMTK-2, Levilinea saccharolytica KIBI-1,Longilinea arvoryzae KOME-1, Previously Described as Members of the Anaerolineaceae (Chloroflexi).</title>
        <authorList>
            <person name="Sekiguchi Y."/>
            <person name="Ohashi A."/>
            <person name="Matsuura N."/>
            <person name="Tourlousse M.D."/>
        </authorList>
    </citation>
    <scope>NUCLEOTIDE SEQUENCE [LARGE SCALE GENOMIC DNA]</scope>
    <source>
        <strain evidence="1">KOME-1</strain>
    </source>
</reference>
<protein>
    <recommendedName>
        <fullName evidence="3">Transglutaminase-like domain-containing protein</fullName>
    </recommendedName>
</protein>
<dbReference type="RefSeq" id="WP_201785903.1">
    <property type="nucleotide sequence ID" value="NZ_DF967972.1"/>
</dbReference>
<keyword evidence="2" id="KW-1185">Reference proteome</keyword>